<dbReference type="EMBL" id="JXMU01000038">
    <property type="protein sequence ID" value="KPA99952.1"/>
    <property type="molecule type" value="Genomic_DNA"/>
</dbReference>
<dbReference type="SUPFAM" id="SSF53300">
    <property type="entry name" value="vWA-like"/>
    <property type="match status" value="1"/>
</dbReference>
<keyword evidence="3" id="KW-1185">Reference proteome</keyword>
<dbReference type="Gene3D" id="3.40.50.410">
    <property type="entry name" value="von Willebrand factor, type A domain"/>
    <property type="match status" value="1"/>
</dbReference>
<reference evidence="2 3" key="1">
    <citation type="submission" date="2015-01" db="EMBL/GenBank/DDBJ databases">
        <title>Ahrensia donghaiensis sp. nov., a novel dimethylsulphoniopropionate-cleavage bacterium isolated from seawater and emended descriptions of the genus Ahrensia and Ahrensia kielensis.</title>
        <authorList>
            <person name="Liu J."/>
        </authorList>
    </citation>
    <scope>NUCLEOTIDE SEQUENCE [LARGE SCALE GENOMIC DNA]</scope>
    <source>
        <strain evidence="2 3">LZD062</strain>
    </source>
</reference>
<comment type="caution">
    <text evidence="2">The sequence shown here is derived from an EMBL/GenBank/DDBJ whole genome shotgun (WGS) entry which is preliminary data.</text>
</comment>
<dbReference type="OrthoDB" id="7522752at2"/>
<dbReference type="InterPro" id="IPR036465">
    <property type="entry name" value="vWFA_dom_sf"/>
</dbReference>
<dbReference type="AlphaFoldDB" id="A0A0M9GKN0"/>
<evidence type="ECO:0000313" key="2">
    <source>
        <dbReference type="EMBL" id="KPA99952.1"/>
    </source>
</evidence>
<name>A0A0M9GKN0_9HYPH</name>
<evidence type="ECO:0000259" key="1">
    <source>
        <dbReference type="PROSITE" id="PS50234"/>
    </source>
</evidence>
<organism evidence="2 3">
    <name type="scientific">Ahrensia marina</name>
    <dbReference type="NCBI Taxonomy" id="1514904"/>
    <lineage>
        <taxon>Bacteria</taxon>
        <taxon>Pseudomonadati</taxon>
        <taxon>Pseudomonadota</taxon>
        <taxon>Alphaproteobacteria</taxon>
        <taxon>Hyphomicrobiales</taxon>
        <taxon>Ahrensiaceae</taxon>
        <taxon>Ahrensia</taxon>
    </lineage>
</organism>
<dbReference type="RefSeq" id="WP_054000475.1">
    <property type="nucleotide sequence ID" value="NZ_JXMU01000038.1"/>
</dbReference>
<dbReference type="PROSITE" id="PS50234">
    <property type="entry name" value="VWFA"/>
    <property type="match status" value="1"/>
</dbReference>
<dbReference type="InterPro" id="IPR028087">
    <property type="entry name" value="Tad_N"/>
</dbReference>
<gene>
    <name evidence="2" type="ORF">SU32_16470</name>
</gene>
<dbReference type="Pfam" id="PF13400">
    <property type="entry name" value="Tad"/>
    <property type="match status" value="1"/>
</dbReference>
<feature type="domain" description="VWFA" evidence="1">
    <location>
        <begin position="155"/>
        <end position="420"/>
    </location>
</feature>
<protein>
    <recommendedName>
        <fullName evidence="1">VWFA domain-containing protein</fullName>
    </recommendedName>
</protein>
<evidence type="ECO:0000313" key="3">
    <source>
        <dbReference type="Proteomes" id="UP000038011"/>
    </source>
</evidence>
<dbReference type="STRING" id="1514904.SU32_16470"/>
<proteinExistence type="predicted"/>
<dbReference type="Proteomes" id="UP000038011">
    <property type="component" value="Unassembled WGS sequence"/>
</dbReference>
<sequence length="431" mass="46198">MSIISKWKQHFTKSVSHFRANTEGQFAIMFAITAVALTLSGGLAVDGARLYSAKSKLDNAIDAAVLATTRDITSGKISKDDAKEAIGNFLYSNIDPASFSNGEVKIDNIGIDHDTKTVKLDAHVMLPMTLTAVAGYQTLKVSSTSAARYNDDKIEIAMALDVTGSMGSVINKATGETRMEALVDAASAAIQTLIPNKEAGERVRIGLVPYSSSVNISPIESKIGTRGKTKGCVIERTNAQRYTDDFSTGSNRVRAVKDKPGSYGCTHSEIVPLTNNTAKLNSAIKNLGTYGHTGGHVGIAWTQYMLSSKWNKAWPTGSDAAQATDKQTKKFAVIMTDGEFNTFLSNGNGYGGGKNQSRTYAENLCTNIKNNNIRIFSINFAGGSDASKLMKKCASPDTATDQFFFDASNSEELKKAFQAIAESIKGLRLVS</sequence>
<dbReference type="InterPro" id="IPR002035">
    <property type="entry name" value="VWF_A"/>
</dbReference>
<accession>A0A0M9GKN0</accession>
<dbReference type="PATRIC" id="fig|1514904.3.peg.2703"/>